<dbReference type="GO" id="GO:0051287">
    <property type="term" value="F:NAD binding"/>
    <property type="evidence" value="ECO:0007669"/>
    <property type="project" value="InterPro"/>
</dbReference>
<dbReference type="SUPFAM" id="SSF51735">
    <property type="entry name" value="NAD(P)-binding Rossmann-fold domains"/>
    <property type="match status" value="1"/>
</dbReference>
<evidence type="ECO:0000256" key="14">
    <source>
        <dbReference type="PIRSR" id="PIRSR000114-1"/>
    </source>
</evidence>
<feature type="binding site" evidence="13">
    <location>
        <position position="82"/>
    </location>
    <ligand>
        <name>NADPH</name>
        <dbReference type="ChEBI" id="CHEBI:57783"/>
    </ligand>
</feature>
<dbReference type="SUPFAM" id="SSF48179">
    <property type="entry name" value="6-phosphogluconate dehydrogenase C-terminal domain-like"/>
    <property type="match status" value="1"/>
</dbReference>
<protein>
    <recommendedName>
        <fullName evidence="11 13">Glycerol-3-phosphate dehydrogenase [NAD(P)+]</fullName>
        <ecNumber evidence="10 13">1.1.1.94</ecNumber>
    </recommendedName>
    <alternativeName>
        <fullName evidence="13">NAD(P)(+)-dependent glycerol-3-phosphate dehydrogenase</fullName>
    </alternativeName>
    <alternativeName>
        <fullName evidence="12 13">NAD(P)H-dependent dihydroxyacetone-phosphate reductase</fullName>
    </alternativeName>
</protein>
<sequence length="365" mass="37453">MSGADRGEAVDTVSGAGAPVAPAPRPVNEPVHDLTRIAVLGAGSWGTAFAKVLADAGRHVTLWARREEVAQAINARHRNPDYLSGIELPHTLTATSDPRAALEGADAVVFAVPSQSLRENLERWRDLLPPGVTLVSLAKGVELGSLRRMSEVIAEVARVPADHVAVVSGPNLAGEIAHEEPTATVIACADHGRAVALQTASATGYFRSYTNTDVIGAELGGAGKNVIALAVGIAAGMGLGDNSRASLITRGLAEMSRLGVALGASPLTLAGLAGLGDLVATCSSPLSRNRTFGEHLGQGASLAEAEKANNGQVAEGVKSCVSICELAGRHGVELPIVDAVRRVCHEGMSTSALAKDLISRAPKPE</sequence>
<dbReference type="InterPro" id="IPR006168">
    <property type="entry name" value="G3P_DH_NAD-dep"/>
</dbReference>
<feature type="binding site" evidence="16">
    <location>
        <position position="173"/>
    </location>
    <ligand>
        <name>NAD(+)</name>
        <dbReference type="ChEBI" id="CHEBI:57540"/>
    </ligand>
</feature>
<feature type="domain" description="Glycerol-3-phosphate dehydrogenase NAD-dependent N-terminal" evidence="19">
    <location>
        <begin position="37"/>
        <end position="191"/>
    </location>
</feature>
<accession>A0A4V2FRB3</accession>
<feature type="binding site" evidence="15">
    <location>
        <begin position="288"/>
        <end position="289"/>
    </location>
    <ligand>
        <name>substrate</name>
    </ligand>
</feature>
<comment type="catalytic activity">
    <reaction evidence="13">
        <text>sn-glycerol 3-phosphate + NAD(+) = dihydroxyacetone phosphate + NADH + H(+)</text>
        <dbReference type="Rhea" id="RHEA:11092"/>
        <dbReference type="ChEBI" id="CHEBI:15378"/>
        <dbReference type="ChEBI" id="CHEBI:57540"/>
        <dbReference type="ChEBI" id="CHEBI:57597"/>
        <dbReference type="ChEBI" id="CHEBI:57642"/>
        <dbReference type="ChEBI" id="CHEBI:57945"/>
        <dbReference type="EC" id="1.1.1.94"/>
    </reaction>
</comment>
<feature type="binding site" evidence="15">
    <location>
        <position position="139"/>
    </location>
    <ligand>
        <name>substrate</name>
    </ligand>
</feature>
<dbReference type="NCBIfam" id="NF000940">
    <property type="entry name" value="PRK00094.1-2"/>
    <property type="match status" value="1"/>
</dbReference>
<comment type="function">
    <text evidence="13">Catalyzes the reduction of the glycolytic intermediate dihydroxyacetone phosphate (DHAP) to sn-glycerol 3-phosphate (G3P), the key precursor for phospholipid synthesis.</text>
</comment>
<evidence type="ECO:0000256" key="17">
    <source>
        <dbReference type="RuleBase" id="RU000437"/>
    </source>
</evidence>
<organism evidence="21 22">
    <name type="scientific">Pseudonocardia sediminis</name>
    <dbReference type="NCBI Taxonomy" id="1397368"/>
    <lineage>
        <taxon>Bacteria</taxon>
        <taxon>Bacillati</taxon>
        <taxon>Actinomycetota</taxon>
        <taxon>Actinomycetes</taxon>
        <taxon>Pseudonocardiales</taxon>
        <taxon>Pseudonocardiaceae</taxon>
        <taxon>Pseudonocardia</taxon>
    </lineage>
</organism>
<dbReference type="InterPro" id="IPR008927">
    <property type="entry name" value="6-PGluconate_DH-like_C_sf"/>
</dbReference>
<dbReference type="PANTHER" id="PTHR11728">
    <property type="entry name" value="GLYCEROL-3-PHOSPHATE DEHYDROGENASE"/>
    <property type="match status" value="1"/>
</dbReference>
<evidence type="ECO:0000256" key="16">
    <source>
        <dbReference type="PIRSR" id="PIRSR000114-3"/>
    </source>
</evidence>
<feature type="binding site" evidence="13">
    <location>
        <position position="173"/>
    </location>
    <ligand>
        <name>NADPH</name>
        <dbReference type="ChEBI" id="CHEBI:57783"/>
    </ligand>
</feature>
<feature type="binding site" evidence="13">
    <location>
        <position position="139"/>
    </location>
    <ligand>
        <name>NADPH</name>
        <dbReference type="ChEBI" id="CHEBI:57783"/>
    </ligand>
</feature>
<feature type="binding site" evidence="13">
    <location>
        <position position="139"/>
    </location>
    <ligand>
        <name>sn-glycerol 3-phosphate</name>
        <dbReference type="ChEBI" id="CHEBI:57597"/>
    </ligand>
</feature>
<dbReference type="InterPro" id="IPR036291">
    <property type="entry name" value="NAD(P)-bd_dom_sf"/>
</dbReference>
<feature type="domain" description="Glycerol-3-phosphate dehydrogenase NAD-dependent C-terminal" evidence="20">
    <location>
        <begin position="213"/>
        <end position="353"/>
    </location>
</feature>
<dbReference type="Gene3D" id="3.40.50.720">
    <property type="entry name" value="NAD(P)-binding Rossmann-like Domain"/>
    <property type="match status" value="1"/>
</dbReference>
<dbReference type="Gene3D" id="1.10.1040.10">
    <property type="entry name" value="N-(1-d-carboxylethyl)-l-norvaline Dehydrogenase, domain 2"/>
    <property type="match status" value="1"/>
</dbReference>
<dbReference type="Proteomes" id="UP000291591">
    <property type="component" value="Unassembled WGS sequence"/>
</dbReference>
<dbReference type="UniPathway" id="UPA00940"/>
<feature type="region of interest" description="Disordered" evidence="18">
    <location>
        <begin position="1"/>
        <end position="28"/>
    </location>
</feature>
<dbReference type="HAMAP" id="MF_00394">
    <property type="entry name" value="NAD_Glyc3P_dehydrog"/>
    <property type="match status" value="1"/>
</dbReference>
<dbReference type="NCBIfam" id="NF000942">
    <property type="entry name" value="PRK00094.1-4"/>
    <property type="match status" value="1"/>
</dbReference>
<comment type="subcellular location">
    <subcellularLocation>
        <location evidence="13">Cytoplasm</location>
    </subcellularLocation>
</comment>
<evidence type="ECO:0000256" key="5">
    <source>
        <dbReference type="ARBA" id="ARBA00023027"/>
    </source>
</evidence>
<feature type="binding site" evidence="13">
    <location>
        <position position="313"/>
    </location>
    <ligand>
        <name>NADPH</name>
        <dbReference type="ChEBI" id="CHEBI:57783"/>
    </ligand>
</feature>
<feature type="binding site" evidence="13">
    <location>
        <position position="287"/>
    </location>
    <ligand>
        <name>sn-glycerol 3-phosphate</name>
        <dbReference type="ChEBI" id="CHEBI:57597"/>
    </ligand>
</feature>
<feature type="binding site" evidence="13">
    <location>
        <position position="66"/>
    </location>
    <ligand>
        <name>NADPH</name>
        <dbReference type="ChEBI" id="CHEBI:57783"/>
    </ligand>
</feature>
<evidence type="ECO:0000256" key="9">
    <source>
        <dbReference type="ARBA" id="ARBA00052716"/>
    </source>
</evidence>
<dbReference type="GO" id="GO:0141152">
    <property type="term" value="F:glycerol-3-phosphate dehydrogenase (NAD+) activity"/>
    <property type="evidence" value="ECO:0007669"/>
    <property type="project" value="RHEA"/>
</dbReference>
<comment type="caution">
    <text evidence="21">The sequence shown here is derived from an EMBL/GenBank/DDBJ whole genome shotgun (WGS) entry which is preliminary data.</text>
</comment>
<comment type="catalytic activity">
    <reaction evidence="9">
        <text>sn-glycerol 3-phosphate + NADP(+) = dihydroxyacetone phosphate + NADPH + H(+)</text>
        <dbReference type="Rhea" id="RHEA:11096"/>
        <dbReference type="ChEBI" id="CHEBI:15378"/>
        <dbReference type="ChEBI" id="CHEBI:57597"/>
        <dbReference type="ChEBI" id="CHEBI:57642"/>
        <dbReference type="ChEBI" id="CHEBI:57783"/>
        <dbReference type="ChEBI" id="CHEBI:58349"/>
        <dbReference type="EC" id="1.1.1.94"/>
    </reaction>
    <physiologicalReaction direction="right-to-left" evidence="9">
        <dbReference type="Rhea" id="RHEA:11098"/>
    </physiologicalReaction>
</comment>
<keyword evidence="7 13" id="KW-0594">Phospholipid biosynthesis</keyword>
<reference evidence="21 22" key="1">
    <citation type="submission" date="2019-02" db="EMBL/GenBank/DDBJ databases">
        <title>Sequencing the genomes of 1000 actinobacteria strains.</title>
        <authorList>
            <person name="Klenk H.-P."/>
        </authorList>
    </citation>
    <scope>NUCLEOTIDE SEQUENCE [LARGE SCALE GENOMIC DNA]</scope>
    <source>
        <strain evidence="21 22">DSM 45779</strain>
    </source>
</reference>
<dbReference type="GO" id="GO:0005975">
    <property type="term" value="P:carbohydrate metabolic process"/>
    <property type="evidence" value="ECO:0007669"/>
    <property type="project" value="InterPro"/>
</dbReference>
<keyword evidence="13" id="KW-0547">Nucleotide-binding</keyword>
<keyword evidence="8 13" id="KW-1208">Phospholipid metabolism</keyword>
<keyword evidence="3 13" id="KW-0521">NADP</keyword>
<feature type="binding site" evidence="13">
    <location>
        <position position="44"/>
    </location>
    <ligand>
        <name>NADPH</name>
        <dbReference type="ChEBI" id="CHEBI:57783"/>
    </ligand>
</feature>
<keyword evidence="4 13" id="KW-0560">Oxidoreductase</keyword>
<keyword evidence="5 13" id="KW-0520">NAD</keyword>
<dbReference type="GO" id="GO:0008654">
    <property type="term" value="P:phospholipid biosynthetic process"/>
    <property type="evidence" value="ECO:0007669"/>
    <property type="project" value="UniProtKB-KW"/>
</dbReference>
<dbReference type="PRINTS" id="PR00077">
    <property type="entry name" value="GPDHDRGNASE"/>
</dbReference>
<evidence type="ECO:0000313" key="22">
    <source>
        <dbReference type="Proteomes" id="UP000291591"/>
    </source>
</evidence>
<evidence type="ECO:0000256" key="7">
    <source>
        <dbReference type="ARBA" id="ARBA00023209"/>
    </source>
</evidence>
<feature type="binding site" evidence="13">
    <location>
        <position position="65"/>
    </location>
    <ligand>
        <name>NADPH</name>
        <dbReference type="ChEBI" id="CHEBI:57783"/>
    </ligand>
</feature>
<evidence type="ECO:0000256" key="15">
    <source>
        <dbReference type="PIRSR" id="PIRSR000114-2"/>
    </source>
</evidence>
<keyword evidence="13" id="KW-0963">Cytoplasm</keyword>
<evidence type="ECO:0000256" key="8">
    <source>
        <dbReference type="ARBA" id="ARBA00023264"/>
    </source>
</evidence>
<evidence type="ECO:0000259" key="19">
    <source>
        <dbReference type="Pfam" id="PF01210"/>
    </source>
</evidence>
<comment type="caution">
    <text evidence="13">Lacks conserved residue(s) required for the propagation of feature annotation.</text>
</comment>
<evidence type="ECO:0000256" key="12">
    <source>
        <dbReference type="ARBA" id="ARBA00080511"/>
    </source>
</evidence>
<evidence type="ECO:0000256" key="10">
    <source>
        <dbReference type="ARBA" id="ARBA00066687"/>
    </source>
</evidence>
<feature type="binding site" evidence="13">
    <location>
        <position position="289"/>
    </location>
    <ligand>
        <name>sn-glycerol 3-phosphate</name>
        <dbReference type="ChEBI" id="CHEBI:57597"/>
    </ligand>
</feature>
<feature type="binding site" evidence="16">
    <location>
        <position position="288"/>
    </location>
    <ligand>
        <name>NAD(+)</name>
        <dbReference type="ChEBI" id="CHEBI:57540"/>
    </ligand>
</feature>
<evidence type="ECO:0000256" key="3">
    <source>
        <dbReference type="ARBA" id="ARBA00022857"/>
    </source>
</evidence>
<dbReference type="InterPro" id="IPR013328">
    <property type="entry name" value="6PGD_dom2"/>
</dbReference>
<evidence type="ECO:0000256" key="2">
    <source>
        <dbReference type="ARBA" id="ARBA00022516"/>
    </source>
</evidence>
<dbReference type="EMBL" id="SHKL01000001">
    <property type="protein sequence ID" value="RZT87940.1"/>
    <property type="molecule type" value="Genomic_DNA"/>
</dbReference>
<feature type="active site" description="Proton acceptor" evidence="13 14">
    <location>
        <position position="224"/>
    </location>
</feature>
<dbReference type="AlphaFoldDB" id="A0A4V2FRB3"/>
<feature type="binding site" evidence="13">
    <location>
        <position position="288"/>
    </location>
    <ligand>
        <name>NADPH</name>
        <dbReference type="ChEBI" id="CHEBI:57783"/>
    </ligand>
</feature>
<dbReference type="FunFam" id="1.10.1040.10:FF:000001">
    <property type="entry name" value="Glycerol-3-phosphate dehydrogenase [NAD(P)+]"/>
    <property type="match status" value="1"/>
</dbReference>
<evidence type="ECO:0000256" key="1">
    <source>
        <dbReference type="ARBA" id="ARBA00011009"/>
    </source>
</evidence>
<feature type="binding site" evidence="13">
    <location>
        <position position="288"/>
    </location>
    <ligand>
        <name>sn-glycerol 3-phosphate</name>
        <dbReference type="ChEBI" id="CHEBI:57597"/>
    </ligand>
</feature>
<comment type="similarity">
    <text evidence="1 13 17">Belongs to the NAD-dependent glycerol-3-phosphate dehydrogenase family.</text>
</comment>
<feature type="binding site" evidence="13">
    <location>
        <position position="45"/>
    </location>
    <ligand>
        <name>NADPH</name>
        <dbReference type="ChEBI" id="CHEBI:57783"/>
    </ligand>
</feature>
<feature type="binding site" evidence="16">
    <location>
        <begin position="41"/>
        <end position="46"/>
    </location>
    <ligand>
        <name>NAD(+)</name>
        <dbReference type="ChEBI" id="CHEBI:57540"/>
    </ligand>
</feature>
<name>A0A4V2FRB3_PSEST</name>
<evidence type="ECO:0000256" key="11">
    <source>
        <dbReference type="ARBA" id="ARBA00069372"/>
    </source>
</evidence>
<evidence type="ECO:0000256" key="13">
    <source>
        <dbReference type="HAMAP-Rule" id="MF_00394"/>
    </source>
</evidence>
<keyword evidence="2 13" id="KW-0444">Lipid biosynthesis</keyword>
<feature type="binding site" evidence="13">
    <location>
        <position position="224"/>
    </location>
    <ligand>
        <name>sn-glycerol 3-phosphate</name>
        <dbReference type="ChEBI" id="CHEBI:57597"/>
    </ligand>
</feature>
<evidence type="ECO:0000256" key="6">
    <source>
        <dbReference type="ARBA" id="ARBA00023098"/>
    </source>
</evidence>
<dbReference type="FunFam" id="3.40.50.720:FF:000019">
    <property type="entry name" value="Glycerol-3-phosphate dehydrogenase [NAD(P)+]"/>
    <property type="match status" value="1"/>
</dbReference>
<dbReference type="GO" id="GO:0141153">
    <property type="term" value="F:glycerol-3-phosphate dehydrogenase (NADP+) activity"/>
    <property type="evidence" value="ECO:0007669"/>
    <property type="project" value="RHEA"/>
</dbReference>
<keyword evidence="6 13" id="KW-0443">Lipid metabolism</keyword>
<feature type="binding site" evidence="13">
    <location>
        <position position="315"/>
    </location>
    <ligand>
        <name>NADPH</name>
        <dbReference type="ChEBI" id="CHEBI:57783"/>
    </ligand>
</feature>
<dbReference type="PANTHER" id="PTHR11728:SF1">
    <property type="entry name" value="GLYCEROL-3-PHOSPHATE DEHYDROGENASE [NAD(+)] 2, CHLOROPLASTIC"/>
    <property type="match status" value="1"/>
</dbReference>
<feature type="binding site" evidence="13">
    <location>
        <position position="277"/>
    </location>
    <ligand>
        <name>sn-glycerol 3-phosphate</name>
        <dbReference type="ChEBI" id="CHEBI:57597"/>
    </ligand>
</feature>
<evidence type="ECO:0000256" key="18">
    <source>
        <dbReference type="SAM" id="MobiDB-lite"/>
    </source>
</evidence>
<feature type="binding site" evidence="13">
    <location>
        <position position="169"/>
    </location>
    <ligand>
        <name>sn-glycerol 3-phosphate</name>
        <dbReference type="ChEBI" id="CHEBI:57597"/>
    </ligand>
</feature>
<comment type="pathway">
    <text evidence="13">Membrane lipid metabolism; glycerophospholipid metabolism.</text>
</comment>
<dbReference type="InterPro" id="IPR011128">
    <property type="entry name" value="G3P_DH_NAD-dep_N"/>
</dbReference>
<dbReference type="GO" id="GO:0046167">
    <property type="term" value="P:glycerol-3-phosphate biosynthetic process"/>
    <property type="evidence" value="ECO:0007669"/>
    <property type="project" value="UniProtKB-UniRule"/>
</dbReference>
<dbReference type="GO" id="GO:0046168">
    <property type="term" value="P:glycerol-3-phosphate catabolic process"/>
    <property type="evidence" value="ECO:0007669"/>
    <property type="project" value="InterPro"/>
</dbReference>
<dbReference type="Pfam" id="PF07479">
    <property type="entry name" value="NAD_Gly3P_dh_C"/>
    <property type="match status" value="1"/>
</dbReference>
<dbReference type="EC" id="1.1.1.94" evidence="10 13"/>
<dbReference type="GO" id="GO:0006650">
    <property type="term" value="P:glycerophospholipid metabolic process"/>
    <property type="evidence" value="ECO:0007669"/>
    <property type="project" value="UniProtKB-UniRule"/>
</dbReference>
<evidence type="ECO:0000313" key="21">
    <source>
        <dbReference type="EMBL" id="RZT87940.1"/>
    </source>
</evidence>
<keyword evidence="22" id="KW-1185">Reference proteome</keyword>
<gene>
    <name evidence="13" type="primary">gpsA</name>
    <name evidence="21" type="ORF">EV383_4872</name>
</gene>
<evidence type="ECO:0000259" key="20">
    <source>
        <dbReference type="Pfam" id="PF07479"/>
    </source>
</evidence>
<dbReference type="Pfam" id="PF01210">
    <property type="entry name" value="NAD_Gly3P_dh_N"/>
    <property type="match status" value="1"/>
</dbReference>
<dbReference type="InterPro" id="IPR006109">
    <property type="entry name" value="G3P_DH_NAD-dep_C"/>
</dbReference>
<dbReference type="GO" id="GO:0005829">
    <property type="term" value="C:cytosol"/>
    <property type="evidence" value="ECO:0007669"/>
    <property type="project" value="TreeGrafter"/>
</dbReference>
<proteinExistence type="inferred from homology"/>
<dbReference type="PIRSF" id="PIRSF000114">
    <property type="entry name" value="Glycerol-3-P_dh"/>
    <property type="match status" value="1"/>
</dbReference>
<evidence type="ECO:0000256" key="4">
    <source>
        <dbReference type="ARBA" id="ARBA00023002"/>
    </source>
</evidence>